<dbReference type="HOGENOM" id="CLU_097806_3_2_10"/>
<dbReference type="InterPro" id="IPR001845">
    <property type="entry name" value="HTH_ArsR_DNA-bd_dom"/>
</dbReference>
<evidence type="ECO:0000256" key="1">
    <source>
        <dbReference type="ARBA" id="ARBA00023015"/>
    </source>
</evidence>
<dbReference type="KEGG" id="rbc:BN938_1872"/>
<dbReference type="PROSITE" id="PS50987">
    <property type="entry name" value="HTH_ARSR_2"/>
    <property type="match status" value="1"/>
</dbReference>
<proteinExistence type="predicted"/>
<dbReference type="Gene3D" id="1.10.10.10">
    <property type="entry name" value="Winged helix-like DNA-binding domain superfamily/Winged helix DNA-binding domain"/>
    <property type="match status" value="1"/>
</dbReference>
<keyword evidence="3" id="KW-0804">Transcription</keyword>
<keyword evidence="2" id="KW-0238">DNA-binding</keyword>
<dbReference type="SMART" id="SM00418">
    <property type="entry name" value="HTH_ARSR"/>
    <property type="match status" value="1"/>
</dbReference>
<organism evidence="5 6">
    <name type="scientific">Mucinivorans hirudinis</name>
    <dbReference type="NCBI Taxonomy" id="1433126"/>
    <lineage>
        <taxon>Bacteria</taxon>
        <taxon>Pseudomonadati</taxon>
        <taxon>Bacteroidota</taxon>
        <taxon>Bacteroidia</taxon>
        <taxon>Bacteroidales</taxon>
        <taxon>Rikenellaceae</taxon>
        <taxon>Mucinivorans</taxon>
    </lineage>
</organism>
<name>A0A060R8W5_9BACT</name>
<protein>
    <submittedName>
        <fullName evidence="5">Transcriptional regulator, ArsR family</fullName>
    </submittedName>
</protein>
<dbReference type="InterPro" id="IPR036390">
    <property type="entry name" value="WH_DNA-bd_sf"/>
</dbReference>
<evidence type="ECO:0000313" key="5">
    <source>
        <dbReference type="EMBL" id="CDN31952.1"/>
    </source>
</evidence>
<keyword evidence="1" id="KW-0805">Transcription regulation</keyword>
<dbReference type="eggNOG" id="COG0640">
    <property type="taxonomic scope" value="Bacteria"/>
</dbReference>
<dbReference type="Proteomes" id="UP000027616">
    <property type="component" value="Chromosome I"/>
</dbReference>
<sequence>MFVYLRTEKEIMAKDYTPKEEQIARFAKALGHPARVAILRFLASQDCCFFGDIHEVLPIAKATVSQHLTELKNAGLIQGEIQPPKVKYCIDPSQWALAKELIGEFMSCCNPESGKCCK</sequence>
<dbReference type="CDD" id="cd00090">
    <property type="entry name" value="HTH_ARSR"/>
    <property type="match status" value="1"/>
</dbReference>
<dbReference type="Pfam" id="PF12840">
    <property type="entry name" value="HTH_20"/>
    <property type="match status" value="1"/>
</dbReference>
<dbReference type="InterPro" id="IPR036388">
    <property type="entry name" value="WH-like_DNA-bd_sf"/>
</dbReference>
<reference evidence="5 6" key="1">
    <citation type="journal article" date="2015" name="Genome Announc.">
        <title>Complete Genome Sequence of the Novel Leech Symbiont Mucinivorans hirudinis M3T.</title>
        <authorList>
            <person name="Nelson M.C."/>
            <person name="Bomar L."/>
            <person name="Graf J."/>
        </authorList>
    </citation>
    <scope>NUCLEOTIDE SEQUENCE [LARGE SCALE GENOMIC DNA]</scope>
    <source>
        <strain evidence="6">M3</strain>
    </source>
</reference>
<evidence type="ECO:0000256" key="2">
    <source>
        <dbReference type="ARBA" id="ARBA00023125"/>
    </source>
</evidence>
<feature type="domain" description="HTH arsR-type" evidence="4">
    <location>
        <begin position="15"/>
        <end position="113"/>
    </location>
</feature>
<dbReference type="AlphaFoldDB" id="A0A060R8W5"/>
<dbReference type="InterPro" id="IPR051081">
    <property type="entry name" value="HTH_MetalResp_TranReg"/>
</dbReference>
<dbReference type="GO" id="GO:0003677">
    <property type="term" value="F:DNA binding"/>
    <property type="evidence" value="ECO:0007669"/>
    <property type="project" value="UniProtKB-KW"/>
</dbReference>
<dbReference type="PANTHER" id="PTHR33154">
    <property type="entry name" value="TRANSCRIPTIONAL REGULATOR, ARSR FAMILY"/>
    <property type="match status" value="1"/>
</dbReference>
<dbReference type="InterPro" id="IPR011991">
    <property type="entry name" value="ArsR-like_HTH"/>
</dbReference>
<gene>
    <name evidence="5" type="ORF">BN938_1872</name>
</gene>
<evidence type="ECO:0000256" key="3">
    <source>
        <dbReference type="ARBA" id="ARBA00023163"/>
    </source>
</evidence>
<accession>A0A060R8W5</accession>
<evidence type="ECO:0000313" key="6">
    <source>
        <dbReference type="Proteomes" id="UP000027616"/>
    </source>
</evidence>
<dbReference type="NCBIfam" id="NF033788">
    <property type="entry name" value="HTH_metalloreg"/>
    <property type="match status" value="1"/>
</dbReference>
<dbReference type="SUPFAM" id="SSF46785">
    <property type="entry name" value="Winged helix' DNA-binding domain"/>
    <property type="match status" value="1"/>
</dbReference>
<keyword evidence="6" id="KW-1185">Reference proteome</keyword>
<evidence type="ECO:0000259" key="4">
    <source>
        <dbReference type="PROSITE" id="PS50987"/>
    </source>
</evidence>
<dbReference type="STRING" id="1433126.BN938_1872"/>
<dbReference type="PANTHER" id="PTHR33154:SF15">
    <property type="entry name" value="REGULATORY PROTEIN ARSR"/>
    <property type="match status" value="1"/>
</dbReference>
<dbReference type="GO" id="GO:0003700">
    <property type="term" value="F:DNA-binding transcription factor activity"/>
    <property type="evidence" value="ECO:0007669"/>
    <property type="project" value="InterPro"/>
</dbReference>
<dbReference type="EMBL" id="HG934468">
    <property type="protein sequence ID" value="CDN31952.1"/>
    <property type="molecule type" value="Genomic_DNA"/>
</dbReference>